<name>A0A5Y1M0N3_LISMN</name>
<organism evidence="1">
    <name type="scientific">Listeria monocytogenes</name>
    <dbReference type="NCBI Taxonomy" id="1639"/>
    <lineage>
        <taxon>Bacteria</taxon>
        <taxon>Bacillati</taxon>
        <taxon>Bacillota</taxon>
        <taxon>Bacilli</taxon>
        <taxon>Bacillales</taxon>
        <taxon>Listeriaceae</taxon>
        <taxon>Listeria</taxon>
    </lineage>
</organism>
<comment type="caution">
    <text evidence="1">The sequence shown here is derived from an EMBL/GenBank/DDBJ whole genome shotgun (WGS) entry which is preliminary data.</text>
</comment>
<evidence type="ECO:0000313" key="1">
    <source>
        <dbReference type="EMBL" id="ECQ6723572.1"/>
    </source>
</evidence>
<accession>A0A5Y1M0N3</accession>
<sequence>MLEKKYLKIGFLLIFTGLLFFTIEIQKVSANENDYNVNAEEEYVDNEYVENLDGIIIDGESSQEETDEIVPSEKRMLYGISSFWEIYSKTKTANSYGAWNVGTSAKKSNASGTLSYSRSFTSSNSYSGTLKVPKSKLDASVGFNVTKSTTETSSYSVNVKKNKNYTIYYRRVYSNYTVKQRYKNINTWTGQIYYNNYANVYPKKYSHIQFKAVEK</sequence>
<dbReference type="AlphaFoldDB" id="A0A5Y1M0N3"/>
<dbReference type="RefSeq" id="WP_069890009.1">
    <property type="nucleotide sequence ID" value="NZ_CP076644.1"/>
</dbReference>
<proteinExistence type="predicted"/>
<reference evidence="1" key="1">
    <citation type="submission" date="2019-08" db="EMBL/GenBank/DDBJ databases">
        <authorList>
            <consortium name="GenomeTrakr network: Whole genome sequencing for foodborne pathogen traceback"/>
        </authorList>
    </citation>
    <scope>NUCLEOTIDE SEQUENCE</scope>
    <source>
        <strain evidence="1">AG19-0288</strain>
    </source>
</reference>
<gene>
    <name evidence="1" type="ORF">FZ622_11735</name>
</gene>
<protein>
    <submittedName>
        <fullName evidence="1">Uncharacterized protein</fullName>
    </submittedName>
</protein>
<dbReference type="EMBL" id="AAKCDQ010000003">
    <property type="protein sequence ID" value="ECQ6723572.1"/>
    <property type="molecule type" value="Genomic_DNA"/>
</dbReference>